<dbReference type="AlphaFoldDB" id="A0A9X2Y1I7"/>
<dbReference type="InterPro" id="IPR038063">
    <property type="entry name" value="Transpep_catalytic_dom"/>
</dbReference>
<dbReference type="GO" id="GO:0008360">
    <property type="term" value="P:regulation of cell shape"/>
    <property type="evidence" value="ECO:0007669"/>
    <property type="project" value="UniProtKB-UniRule"/>
</dbReference>
<keyword evidence="4 7" id="KW-0133">Cell shape</keyword>
<dbReference type="PROSITE" id="PS52029">
    <property type="entry name" value="LD_TPASE"/>
    <property type="match status" value="1"/>
</dbReference>
<dbReference type="EMBL" id="JAOTIF010000021">
    <property type="protein sequence ID" value="MCU7551568.1"/>
    <property type="molecule type" value="Genomic_DNA"/>
</dbReference>
<evidence type="ECO:0000256" key="4">
    <source>
        <dbReference type="ARBA" id="ARBA00022960"/>
    </source>
</evidence>
<feature type="active site" description="Nucleophile" evidence="7">
    <location>
        <position position="441"/>
    </location>
</feature>
<gene>
    <name evidence="9" type="ORF">OCK74_20775</name>
</gene>
<dbReference type="InterPro" id="IPR005490">
    <property type="entry name" value="LD_TPept_cat_dom"/>
</dbReference>
<dbReference type="InterPro" id="IPR045380">
    <property type="entry name" value="LD_TPept_scaffold_dom"/>
</dbReference>
<dbReference type="Gene3D" id="2.40.440.10">
    <property type="entry name" value="L,D-transpeptidase catalytic domain-like"/>
    <property type="match status" value="1"/>
</dbReference>
<dbReference type="PANTHER" id="PTHR41533:SF2">
    <property type="entry name" value="BLR7131 PROTEIN"/>
    <property type="match status" value="1"/>
</dbReference>
<evidence type="ECO:0000256" key="3">
    <source>
        <dbReference type="ARBA" id="ARBA00022679"/>
    </source>
</evidence>
<evidence type="ECO:0000256" key="1">
    <source>
        <dbReference type="ARBA" id="ARBA00004752"/>
    </source>
</evidence>
<reference evidence="9" key="2">
    <citation type="submission" date="2023-04" db="EMBL/GenBank/DDBJ databases">
        <title>Paracnuella aquatica gen. nov., sp. nov., a member of the family Chitinophagaceae isolated from a hot spring.</title>
        <authorList>
            <person name="Wang C."/>
        </authorList>
    </citation>
    <scope>NUCLEOTIDE SEQUENCE</scope>
    <source>
        <strain evidence="9">LB-8</strain>
    </source>
</reference>
<dbReference type="SUPFAM" id="SSF141523">
    <property type="entry name" value="L,D-transpeptidase catalytic domain-like"/>
    <property type="match status" value="1"/>
</dbReference>
<dbReference type="Pfam" id="PF03734">
    <property type="entry name" value="YkuD"/>
    <property type="match status" value="1"/>
</dbReference>
<keyword evidence="6 7" id="KW-0961">Cell wall biogenesis/degradation</keyword>
<comment type="similarity">
    <text evidence="2">Belongs to the YkuD family.</text>
</comment>
<feature type="active site" description="Proton donor/acceptor" evidence="7">
    <location>
        <position position="422"/>
    </location>
</feature>
<keyword evidence="3" id="KW-0808">Transferase</keyword>
<keyword evidence="5 7" id="KW-0573">Peptidoglycan synthesis</keyword>
<dbReference type="Pfam" id="PF20142">
    <property type="entry name" value="Scaffold"/>
    <property type="match status" value="1"/>
</dbReference>
<evidence type="ECO:0000313" key="9">
    <source>
        <dbReference type="EMBL" id="MCU7551568.1"/>
    </source>
</evidence>
<dbReference type="GO" id="GO:0016740">
    <property type="term" value="F:transferase activity"/>
    <property type="evidence" value="ECO:0007669"/>
    <property type="project" value="UniProtKB-KW"/>
</dbReference>
<reference evidence="9" key="1">
    <citation type="submission" date="2022-09" db="EMBL/GenBank/DDBJ databases">
        <authorList>
            <person name="Yuan C."/>
            <person name="Ke Z."/>
        </authorList>
    </citation>
    <scope>NUCLEOTIDE SEQUENCE</scope>
    <source>
        <strain evidence="9">LB-8</strain>
    </source>
</reference>
<protein>
    <submittedName>
        <fullName evidence="9">L,D-transpeptidase family protein</fullName>
    </submittedName>
</protein>
<evidence type="ECO:0000256" key="7">
    <source>
        <dbReference type="PROSITE-ProRule" id="PRU01373"/>
    </source>
</evidence>
<comment type="pathway">
    <text evidence="1 7">Cell wall biogenesis; peptidoglycan biosynthesis.</text>
</comment>
<name>A0A9X2Y1I7_9BACT</name>
<dbReference type="CDD" id="cd16913">
    <property type="entry name" value="YkuD_like"/>
    <property type="match status" value="1"/>
</dbReference>
<dbReference type="RefSeq" id="WP_279299004.1">
    <property type="nucleotide sequence ID" value="NZ_JAOTIF010000021.1"/>
</dbReference>
<keyword evidence="10" id="KW-1185">Reference proteome</keyword>
<dbReference type="GO" id="GO:0009252">
    <property type="term" value="P:peptidoglycan biosynthetic process"/>
    <property type="evidence" value="ECO:0007669"/>
    <property type="project" value="UniProtKB-KW"/>
</dbReference>
<organism evidence="9 10">
    <name type="scientific">Paraflavisolibacter caeni</name>
    <dbReference type="NCBI Taxonomy" id="2982496"/>
    <lineage>
        <taxon>Bacteria</taxon>
        <taxon>Pseudomonadati</taxon>
        <taxon>Bacteroidota</taxon>
        <taxon>Chitinophagia</taxon>
        <taxon>Chitinophagales</taxon>
        <taxon>Chitinophagaceae</taxon>
        <taxon>Paraflavisolibacter</taxon>
    </lineage>
</organism>
<feature type="domain" description="L,D-TPase catalytic" evidence="8">
    <location>
        <begin position="290"/>
        <end position="465"/>
    </location>
</feature>
<evidence type="ECO:0000256" key="5">
    <source>
        <dbReference type="ARBA" id="ARBA00022984"/>
    </source>
</evidence>
<accession>A0A9X2Y1I7</accession>
<comment type="caution">
    <text evidence="9">The sequence shown here is derived from an EMBL/GenBank/DDBJ whole genome shotgun (WGS) entry which is preliminary data.</text>
</comment>
<dbReference type="GO" id="GO:0071555">
    <property type="term" value="P:cell wall organization"/>
    <property type="evidence" value="ECO:0007669"/>
    <property type="project" value="UniProtKB-UniRule"/>
</dbReference>
<evidence type="ECO:0000313" key="10">
    <source>
        <dbReference type="Proteomes" id="UP001155483"/>
    </source>
</evidence>
<dbReference type="PANTHER" id="PTHR41533">
    <property type="entry name" value="L,D-TRANSPEPTIDASE HI_1667-RELATED"/>
    <property type="match status" value="1"/>
</dbReference>
<dbReference type="Proteomes" id="UP001155483">
    <property type="component" value="Unassembled WGS sequence"/>
</dbReference>
<proteinExistence type="inferred from homology"/>
<dbReference type="GO" id="GO:0004180">
    <property type="term" value="F:carboxypeptidase activity"/>
    <property type="evidence" value="ECO:0007669"/>
    <property type="project" value="UniProtKB-ARBA"/>
</dbReference>
<dbReference type="InterPro" id="IPR052905">
    <property type="entry name" value="LD-transpeptidase_YkuD-like"/>
</dbReference>
<sequence length="522" mass="60287">MKRAILLYFLLVTLINALSQISTDGMRQFVFSAEYQSLSLQFPDLVKSFYEQHQFTPVWMKPEGLTRRNAMFKLLQSAPDLGLCTRDYLPRRFSGLGSYISFLNDQPDSIRTEIILTDAIIHFLHDVKNGNNKPMLDFDGLQYTPSDSGLISWLTLGIRLDRFDTVVERLEPNNKIYRQMKMKLIEWNKVVEDTNFQEVVIESDDVNSSNNILMIKLKQLGFLSASDKIEQKLIIERLVEAQRFFDLLSDGNLGKYTLSALNVPLKTRISELSLGINCFRWIHEMKENGNVALLNIPSTQLFIFKKGRLIFDSKIIAGKPSTPTATLTSSINEVIVYPYWNVPYSIATKELLPQIKRNIGYLSRNNYQVLNQRGEIVDPYTIKWNALSEAYFPYQIRQSTGCDNALGILKFNFYNPFSMYLHDTPGKSLFLLNRRFFSHGCMRVEKPVELARLLLKEKISSVEALINQCLENQKPVTIQLENPLPIIVLYSTVWFNLKGQVKFYPDIYHKLIQSELCYDALQ</sequence>
<evidence type="ECO:0000259" key="8">
    <source>
        <dbReference type="PROSITE" id="PS52029"/>
    </source>
</evidence>
<evidence type="ECO:0000256" key="6">
    <source>
        <dbReference type="ARBA" id="ARBA00023316"/>
    </source>
</evidence>
<evidence type="ECO:0000256" key="2">
    <source>
        <dbReference type="ARBA" id="ARBA00005992"/>
    </source>
</evidence>